<organism evidence="1 2">
    <name type="scientific">Polycladospora coralii</name>
    <dbReference type="NCBI Taxonomy" id="2771432"/>
    <lineage>
        <taxon>Bacteria</taxon>
        <taxon>Bacillati</taxon>
        <taxon>Bacillota</taxon>
        <taxon>Bacilli</taxon>
        <taxon>Bacillales</taxon>
        <taxon>Thermoactinomycetaceae</taxon>
        <taxon>Polycladospora</taxon>
    </lineage>
</organism>
<dbReference type="Proteomes" id="UP000661691">
    <property type="component" value="Unassembled WGS sequence"/>
</dbReference>
<proteinExistence type="predicted"/>
<reference evidence="2" key="1">
    <citation type="submission" date="2022-10" db="EMBL/GenBank/DDBJ databases">
        <title>A novel bacterium of genus Hazenella, isolated from South China Sea.</title>
        <authorList>
            <person name="Huang H."/>
            <person name="Mo K."/>
            <person name="Hu Y."/>
        </authorList>
    </citation>
    <scope>NUCLEOTIDE SEQUENCE [LARGE SCALE GENOMIC DNA]</scope>
    <source>
        <strain evidence="2">IB182357</strain>
    </source>
</reference>
<name>A0A926NDT6_9BACL</name>
<dbReference type="AlphaFoldDB" id="A0A926NDT6"/>
<evidence type="ECO:0000313" key="1">
    <source>
        <dbReference type="EMBL" id="MBD1373565.1"/>
    </source>
</evidence>
<dbReference type="RefSeq" id="WP_191141092.1">
    <property type="nucleotide sequence ID" value="NZ_JACXAG020000013.1"/>
</dbReference>
<sequence length="130" mass="14844">MIRRHALALLFFSFIWLFNFPMSALAEDSRMNLSGNWTSENGLIYEISHAGVYINWTRYDSTGAVKDHFVGRVSRSECGMNIYGEVTDGSGELKRVFLNIYNLCEDDTHNKFALKSSDENIIPSGIFYLN</sequence>
<comment type="caution">
    <text evidence="1">The sequence shown here is derived from an EMBL/GenBank/DDBJ whole genome shotgun (WGS) entry which is preliminary data.</text>
</comment>
<evidence type="ECO:0000313" key="2">
    <source>
        <dbReference type="Proteomes" id="UP000661691"/>
    </source>
</evidence>
<dbReference type="EMBL" id="JACXAH010000029">
    <property type="protein sequence ID" value="MBD1373565.1"/>
    <property type="molecule type" value="Genomic_DNA"/>
</dbReference>
<keyword evidence="2" id="KW-1185">Reference proteome</keyword>
<protein>
    <submittedName>
        <fullName evidence="1">Uncharacterized protein</fullName>
    </submittedName>
</protein>
<accession>A0A926NDT6</accession>
<gene>
    <name evidence="1" type="ORF">IC620_14550</name>
</gene>